<name>A0A1J1J121_9DIPT</name>
<dbReference type="Proteomes" id="UP000183832">
    <property type="component" value="Unassembled WGS sequence"/>
</dbReference>
<evidence type="ECO:0000313" key="1">
    <source>
        <dbReference type="EMBL" id="CRL06149.1"/>
    </source>
</evidence>
<dbReference type="AlphaFoldDB" id="A0A1J1J121"/>
<protein>
    <submittedName>
        <fullName evidence="1">CLUMA_CG019381, isoform A</fullName>
    </submittedName>
</protein>
<accession>A0A1J1J121</accession>
<dbReference type="EMBL" id="CVRI01000066">
    <property type="protein sequence ID" value="CRL06149.1"/>
    <property type="molecule type" value="Genomic_DNA"/>
</dbReference>
<keyword evidence="2" id="KW-1185">Reference proteome</keyword>
<proteinExistence type="predicted"/>
<gene>
    <name evidence="1" type="ORF">CLUMA_CG019381</name>
</gene>
<sequence length="68" mass="8138">MKFLLFPNCNEMFEEIDGRSFYYAKLLNEELSYPNYRSKRNLEILQRVAVICKEIKTFKLSGSFCKTK</sequence>
<organism evidence="1 2">
    <name type="scientific">Clunio marinus</name>
    <dbReference type="NCBI Taxonomy" id="568069"/>
    <lineage>
        <taxon>Eukaryota</taxon>
        <taxon>Metazoa</taxon>
        <taxon>Ecdysozoa</taxon>
        <taxon>Arthropoda</taxon>
        <taxon>Hexapoda</taxon>
        <taxon>Insecta</taxon>
        <taxon>Pterygota</taxon>
        <taxon>Neoptera</taxon>
        <taxon>Endopterygota</taxon>
        <taxon>Diptera</taxon>
        <taxon>Nematocera</taxon>
        <taxon>Chironomoidea</taxon>
        <taxon>Chironomidae</taxon>
        <taxon>Clunio</taxon>
    </lineage>
</organism>
<reference evidence="1 2" key="1">
    <citation type="submission" date="2015-04" db="EMBL/GenBank/DDBJ databases">
        <authorList>
            <person name="Syromyatnikov M.Y."/>
            <person name="Popov V.N."/>
        </authorList>
    </citation>
    <scope>NUCLEOTIDE SEQUENCE [LARGE SCALE GENOMIC DNA]</scope>
</reference>
<evidence type="ECO:0000313" key="2">
    <source>
        <dbReference type="Proteomes" id="UP000183832"/>
    </source>
</evidence>